<evidence type="ECO:0000313" key="1">
    <source>
        <dbReference type="EMBL" id="GAH57434.1"/>
    </source>
</evidence>
<reference evidence="1" key="1">
    <citation type="journal article" date="2014" name="Front. Microbiol.">
        <title>High frequency of phylogenetically diverse reductive dehalogenase-homologous genes in deep subseafloor sedimentary metagenomes.</title>
        <authorList>
            <person name="Kawai M."/>
            <person name="Futagami T."/>
            <person name="Toyoda A."/>
            <person name="Takaki Y."/>
            <person name="Nishi S."/>
            <person name="Hori S."/>
            <person name="Arai W."/>
            <person name="Tsubouchi T."/>
            <person name="Morono Y."/>
            <person name="Uchiyama I."/>
            <person name="Ito T."/>
            <person name="Fujiyama A."/>
            <person name="Inagaki F."/>
            <person name="Takami H."/>
        </authorList>
    </citation>
    <scope>NUCLEOTIDE SEQUENCE</scope>
    <source>
        <strain evidence="1">Expedition CK06-06</strain>
    </source>
</reference>
<protein>
    <submittedName>
        <fullName evidence="1">Uncharacterized protein</fullName>
    </submittedName>
</protein>
<sequence length="299" mass="33538">YEILKNGTIYWEFYHNLYLPNQYSDNEFIIDKPKNWEILSVLDPTFLPVSYEGGNVGDDYIFMNKSSASFPGWWKFIATSSNFLQEENLETSKNNQWGISEFQTGNIVQIKAQINYSSEIPKGLDQTFANLTIYNPEGAIWFEDSAVPLANGTVLFSNFNIAAQNSTGGIHNFTIFWRNSTSVGGLESNFIITHDSYFTLLRPDDAKLDNSTGGSVGDIILLRLYLRDSENNNSVSNAILSFNWTSGPVYMVEIGLGIYDAILDTSDLGALGLYTIVVTSYKIGFENSTFNLEINLVKT</sequence>
<dbReference type="AlphaFoldDB" id="X1HUD5"/>
<feature type="non-terminal residue" evidence="1">
    <location>
        <position position="299"/>
    </location>
</feature>
<gene>
    <name evidence="1" type="ORF">S03H2_28534</name>
</gene>
<feature type="non-terminal residue" evidence="1">
    <location>
        <position position="1"/>
    </location>
</feature>
<accession>X1HUD5</accession>
<proteinExistence type="predicted"/>
<name>X1HUD5_9ZZZZ</name>
<dbReference type="EMBL" id="BARU01017192">
    <property type="protein sequence ID" value="GAH57434.1"/>
    <property type="molecule type" value="Genomic_DNA"/>
</dbReference>
<comment type="caution">
    <text evidence="1">The sequence shown here is derived from an EMBL/GenBank/DDBJ whole genome shotgun (WGS) entry which is preliminary data.</text>
</comment>
<organism evidence="1">
    <name type="scientific">marine sediment metagenome</name>
    <dbReference type="NCBI Taxonomy" id="412755"/>
    <lineage>
        <taxon>unclassified sequences</taxon>
        <taxon>metagenomes</taxon>
        <taxon>ecological metagenomes</taxon>
    </lineage>
</organism>